<evidence type="ECO:0008006" key="3">
    <source>
        <dbReference type="Google" id="ProtNLM"/>
    </source>
</evidence>
<dbReference type="InterPro" id="IPR010662">
    <property type="entry name" value="RBBP9/YdeN"/>
</dbReference>
<dbReference type="RefSeq" id="WP_005891752.1">
    <property type="nucleotide sequence ID" value="NZ_AQGQ01000003.1"/>
</dbReference>
<dbReference type="OrthoDB" id="9804993at2"/>
<name>R1H8P6_9GAMM</name>
<dbReference type="Proteomes" id="UP000013526">
    <property type="component" value="Unassembled WGS sequence"/>
</dbReference>
<comment type="caution">
    <text evidence="1">The sequence shown here is derived from an EMBL/GenBank/DDBJ whole genome shotgun (WGS) entry which is preliminary data.</text>
</comment>
<protein>
    <recommendedName>
        <fullName evidence="3">Alpha/beta hydrolase</fullName>
    </recommendedName>
</protein>
<keyword evidence="2" id="KW-1185">Reference proteome</keyword>
<dbReference type="EMBL" id="AQGQ01000003">
    <property type="protein sequence ID" value="EOD56846.1"/>
    <property type="molecule type" value="Genomic_DNA"/>
</dbReference>
<dbReference type="GO" id="GO:0016787">
    <property type="term" value="F:hydrolase activity"/>
    <property type="evidence" value="ECO:0007669"/>
    <property type="project" value="InterPro"/>
</dbReference>
<organism evidence="1 2">
    <name type="scientific">Aeromonas molluscorum 848</name>
    <dbReference type="NCBI Taxonomy" id="1268236"/>
    <lineage>
        <taxon>Bacteria</taxon>
        <taxon>Pseudomonadati</taxon>
        <taxon>Pseudomonadota</taxon>
        <taxon>Gammaproteobacteria</taxon>
        <taxon>Aeromonadales</taxon>
        <taxon>Aeromonadaceae</taxon>
        <taxon>Aeromonas</taxon>
    </lineage>
</organism>
<dbReference type="InterPro" id="IPR029058">
    <property type="entry name" value="AB_hydrolase_fold"/>
</dbReference>
<dbReference type="AlphaFoldDB" id="R1H8P6"/>
<dbReference type="Pfam" id="PF06821">
    <property type="entry name" value="Ser_hydrolase"/>
    <property type="match status" value="1"/>
</dbReference>
<reference evidence="1 2" key="1">
    <citation type="journal article" date="2013" name="Genome Announc.">
        <title>Draft Genome Sequence of Aeromonas molluscorum Strain 848TT, Isolated from Bivalve Molluscs.</title>
        <authorList>
            <person name="Spataro N."/>
            <person name="Farfan M."/>
            <person name="Albarral V."/>
            <person name="Sanglas A."/>
            <person name="Loren J.G."/>
            <person name="Fuste M.C."/>
            <person name="Bosch E."/>
        </authorList>
    </citation>
    <scope>NUCLEOTIDE SEQUENCE [LARGE SCALE GENOMIC DNA]</scope>
    <source>
        <strain evidence="1 2">848</strain>
    </source>
</reference>
<proteinExistence type="predicted"/>
<sequence>MDKILLVPGLHNSGPDHWQSRWHHDFPHWQRMMGLPWDKPDLTVWSAKLASKLRSRRGKAHLVAHSFGALAAIRASKLQPDKVASLFLVAPADPGRFGIADELLAGPLGVCAQLVASRSDPWMSFERAEYWRRQWQLPLFDAGEVGHLNAQSGHGEWASGLQLLGELYRRAELVADTV</sequence>
<dbReference type="PATRIC" id="fig|1268236.3.peg.228"/>
<accession>R1H8P6</accession>
<gene>
    <name evidence="1" type="ORF">G113_01129</name>
</gene>
<evidence type="ECO:0000313" key="2">
    <source>
        <dbReference type="Proteomes" id="UP000013526"/>
    </source>
</evidence>
<dbReference type="Gene3D" id="3.40.50.1820">
    <property type="entry name" value="alpha/beta hydrolase"/>
    <property type="match status" value="1"/>
</dbReference>
<dbReference type="SUPFAM" id="SSF53474">
    <property type="entry name" value="alpha/beta-Hydrolases"/>
    <property type="match status" value="1"/>
</dbReference>
<evidence type="ECO:0000313" key="1">
    <source>
        <dbReference type="EMBL" id="EOD56846.1"/>
    </source>
</evidence>